<keyword evidence="5" id="KW-1185">Reference proteome</keyword>
<dbReference type="AlphaFoldDB" id="B3MBM5"/>
<reference evidence="4 5" key="1">
    <citation type="journal article" date="2007" name="Nature">
        <title>Evolution of genes and genomes on the Drosophila phylogeny.</title>
        <authorList>
            <consortium name="Drosophila 12 Genomes Consortium"/>
            <person name="Clark A.G."/>
            <person name="Eisen M.B."/>
            <person name="Smith D.R."/>
            <person name="Bergman C.M."/>
            <person name="Oliver B."/>
            <person name="Markow T.A."/>
            <person name="Kaufman T.C."/>
            <person name="Kellis M."/>
            <person name="Gelbart W."/>
            <person name="Iyer V.N."/>
            <person name="Pollard D.A."/>
            <person name="Sackton T.B."/>
            <person name="Larracuente A.M."/>
            <person name="Singh N.D."/>
            <person name="Abad J.P."/>
            <person name="Abt D.N."/>
            <person name="Adryan B."/>
            <person name="Aguade M."/>
            <person name="Akashi H."/>
            <person name="Anderson W.W."/>
            <person name="Aquadro C.F."/>
            <person name="Ardell D.H."/>
            <person name="Arguello R."/>
            <person name="Artieri C.G."/>
            <person name="Barbash D.A."/>
            <person name="Barker D."/>
            <person name="Barsanti P."/>
            <person name="Batterham P."/>
            <person name="Batzoglou S."/>
            <person name="Begun D."/>
            <person name="Bhutkar A."/>
            <person name="Blanco E."/>
            <person name="Bosak S.A."/>
            <person name="Bradley R.K."/>
            <person name="Brand A.D."/>
            <person name="Brent M.R."/>
            <person name="Brooks A.N."/>
            <person name="Brown R.H."/>
            <person name="Butlin R.K."/>
            <person name="Caggese C."/>
            <person name="Calvi B.R."/>
            <person name="Bernardo de Carvalho A."/>
            <person name="Caspi A."/>
            <person name="Castrezana S."/>
            <person name="Celniker S.E."/>
            <person name="Chang J.L."/>
            <person name="Chapple C."/>
            <person name="Chatterji S."/>
            <person name="Chinwalla A."/>
            <person name="Civetta A."/>
            <person name="Clifton S.W."/>
            <person name="Comeron J.M."/>
            <person name="Costello J.C."/>
            <person name="Coyne J.A."/>
            <person name="Daub J."/>
            <person name="David R.G."/>
            <person name="Delcher A.L."/>
            <person name="Delehaunty K."/>
            <person name="Do C.B."/>
            <person name="Ebling H."/>
            <person name="Edwards K."/>
            <person name="Eickbush T."/>
            <person name="Evans J.D."/>
            <person name="Filipski A."/>
            <person name="Findeiss S."/>
            <person name="Freyhult E."/>
            <person name="Fulton L."/>
            <person name="Fulton R."/>
            <person name="Garcia A.C."/>
            <person name="Gardiner A."/>
            <person name="Garfield D.A."/>
            <person name="Garvin B.E."/>
            <person name="Gibson G."/>
            <person name="Gilbert D."/>
            <person name="Gnerre S."/>
            <person name="Godfrey J."/>
            <person name="Good R."/>
            <person name="Gotea V."/>
            <person name="Gravely B."/>
            <person name="Greenberg A.J."/>
            <person name="Griffiths-Jones S."/>
            <person name="Gross S."/>
            <person name="Guigo R."/>
            <person name="Gustafson E.A."/>
            <person name="Haerty W."/>
            <person name="Hahn M.W."/>
            <person name="Halligan D.L."/>
            <person name="Halpern A.L."/>
            <person name="Halter G.M."/>
            <person name="Han M.V."/>
            <person name="Heger A."/>
            <person name="Hillier L."/>
            <person name="Hinrichs A.S."/>
            <person name="Holmes I."/>
            <person name="Hoskins R.A."/>
            <person name="Hubisz M.J."/>
            <person name="Hultmark D."/>
            <person name="Huntley M.A."/>
            <person name="Jaffe D.B."/>
            <person name="Jagadeeshan S."/>
            <person name="Jeck W.R."/>
            <person name="Johnson J."/>
            <person name="Jones C.D."/>
            <person name="Jordan W.C."/>
            <person name="Karpen G.H."/>
            <person name="Kataoka E."/>
            <person name="Keightley P.D."/>
            <person name="Kheradpour P."/>
            <person name="Kirkness E.F."/>
            <person name="Koerich L.B."/>
            <person name="Kristiansen K."/>
            <person name="Kudrna D."/>
            <person name="Kulathinal R.J."/>
            <person name="Kumar S."/>
            <person name="Kwok R."/>
            <person name="Lander E."/>
            <person name="Langley C.H."/>
            <person name="Lapoint R."/>
            <person name="Lazzaro B.P."/>
            <person name="Lee S.J."/>
            <person name="Levesque L."/>
            <person name="Li R."/>
            <person name="Lin C.F."/>
            <person name="Lin M.F."/>
            <person name="Lindblad-Toh K."/>
            <person name="Llopart A."/>
            <person name="Long M."/>
            <person name="Low L."/>
            <person name="Lozovsky E."/>
            <person name="Lu J."/>
            <person name="Luo M."/>
            <person name="Machado C.A."/>
            <person name="Makalowski W."/>
            <person name="Marzo M."/>
            <person name="Matsuda M."/>
            <person name="Matzkin L."/>
            <person name="McAllister B."/>
            <person name="McBride C.S."/>
            <person name="McKernan B."/>
            <person name="McKernan K."/>
            <person name="Mendez-Lago M."/>
            <person name="Minx P."/>
            <person name="Mollenhauer M.U."/>
            <person name="Montooth K."/>
            <person name="Mount S.M."/>
            <person name="Mu X."/>
            <person name="Myers E."/>
            <person name="Negre B."/>
            <person name="Newfeld S."/>
            <person name="Nielsen R."/>
            <person name="Noor M.A."/>
            <person name="O'Grady P."/>
            <person name="Pachter L."/>
            <person name="Papaceit M."/>
            <person name="Parisi M.J."/>
            <person name="Parisi M."/>
            <person name="Parts L."/>
            <person name="Pedersen J.S."/>
            <person name="Pesole G."/>
            <person name="Phillippy A.M."/>
            <person name="Ponting C.P."/>
            <person name="Pop M."/>
            <person name="Porcelli D."/>
            <person name="Powell J.R."/>
            <person name="Prohaska S."/>
            <person name="Pruitt K."/>
            <person name="Puig M."/>
            <person name="Quesneville H."/>
            <person name="Ram K.R."/>
            <person name="Rand D."/>
            <person name="Rasmussen M.D."/>
            <person name="Reed L.K."/>
            <person name="Reenan R."/>
            <person name="Reily A."/>
            <person name="Remington K.A."/>
            <person name="Rieger T.T."/>
            <person name="Ritchie M.G."/>
            <person name="Robin C."/>
            <person name="Rogers Y.H."/>
            <person name="Rohde C."/>
            <person name="Rozas J."/>
            <person name="Rubenfield M.J."/>
            <person name="Ruiz A."/>
            <person name="Russo S."/>
            <person name="Salzberg S.L."/>
            <person name="Sanchez-Gracia A."/>
            <person name="Saranga D.J."/>
            <person name="Sato H."/>
            <person name="Schaeffer S.W."/>
            <person name="Schatz M.C."/>
            <person name="Schlenke T."/>
            <person name="Schwartz R."/>
            <person name="Segarra C."/>
            <person name="Singh R.S."/>
            <person name="Sirot L."/>
            <person name="Sirota M."/>
            <person name="Sisneros N.B."/>
            <person name="Smith C.D."/>
            <person name="Smith T.F."/>
            <person name="Spieth J."/>
            <person name="Stage D.E."/>
            <person name="Stark A."/>
            <person name="Stephan W."/>
            <person name="Strausberg R.L."/>
            <person name="Strempel S."/>
            <person name="Sturgill D."/>
            <person name="Sutton G."/>
            <person name="Sutton G.G."/>
            <person name="Tao W."/>
            <person name="Teichmann S."/>
            <person name="Tobari Y.N."/>
            <person name="Tomimura Y."/>
            <person name="Tsolas J.M."/>
            <person name="Valente V.L."/>
            <person name="Venter E."/>
            <person name="Venter J.C."/>
            <person name="Vicario S."/>
            <person name="Vieira F.G."/>
            <person name="Vilella A.J."/>
            <person name="Villasante A."/>
            <person name="Walenz B."/>
            <person name="Wang J."/>
            <person name="Wasserman M."/>
            <person name="Watts T."/>
            <person name="Wilson D."/>
            <person name="Wilson R.K."/>
            <person name="Wing R.A."/>
            <person name="Wolfner M.F."/>
            <person name="Wong A."/>
            <person name="Wong G.K."/>
            <person name="Wu C.I."/>
            <person name="Wu G."/>
            <person name="Yamamoto D."/>
            <person name="Yang H.P."/>
            <person name="Yang S.P."/>
            <person name="Yorke J.A."/>
            <person name="Yoshida K."/>
            <person name="Zdobnov E."/>
            <person name="Zhang P."/>
            <person name="Zhang Y."/>
            <person name="Zimin A.V."/>
            <person name="Baldwin J."/>
            <person name="Abdouelleil A."/>
            <person name="Abdulkadir J."/>
            <person name="Abebe A."/>
            <person name="Abera B."/>
            <person name="Abreu J."/>
            <person name="Acer S.C."/>
            <person name="Aftuck L."/>
            <person name="Alexander A."/>
            <person name="An P."/>
            <person name="Anderson E."/>
            <person name="Anderson S."/>
            <person name="Arachi H."/>
            <person name="Azer M."/>
            <person name="Bachantsang P."/>
            <person name="Barry A."/>
            <person name="Bayul T."/>
            <person name="Berlin A."/>
            <person name="Bessette D."/>
            <person name="Bloom T."/>
            <person name="Blye J."/>
            <person name="Boguslavskiy L."/>
            <person name="Bonnet C."/>
            <person name="Boukhgalter B."/>
            <person name="Bourzgui I."/>
            <person name="Brown A."/>
            <person name="Cahill P."/>
            <person name="Channer S."/>
            <person name="Cheshatsang Y."/>
            <person name="Chuda L."/>
            <person name="Citroen M."/>
            <person name="Collymore A."/>
            <person name="Cooke P."/>
            <person name="Costello M."/>
            <person name="D'Aco K."/>
            <person name="Daza R."/>
            <person name="De Haan G."/>
            <person name="DeGray S."/>
            <person name="DeMaso C."/>
            <person name="Dhargay N."/>
            <person name="Dooley K."/>
            <person name="Dooley E."/>
            <person name="Doricent M."/>
            <person name="Dorje P."/>
            <person name="Dorjee K."/>
            <person name="Dupes A."/>
            <person name="Elong R."/>
            <person name="Falk J."/>
            <person name="Farina A."/>
            <person name="Faro S."/>
            <person name="Ferguson D."/>
            <person name="Fisher S."/>
            <person name="Foley C.D."/>
            <person name="Franke A."/>
            <person name="Friedrich D."/>
            <person name="Gadbois L."/>
            <person name="Gearin G."/>
            <person name="Gearin C.R."/>
            <person name="Giannoukos G."/>
            <person name="Goode T."/>
            <person name="Graham J."/>
            <person name="Grandbois E."/>
            <person name="Grewal S."/>
            <person name="Gyaltsen K."/>
            <person name="Hafez N."/>
            <person name="Hagos B."/>
            <person name="Hall J."/>
            <person name="Henson C."/>
            <person name="Hollinger A."/>
            <person name="Honan T."/>
            <person name="Huard M.D."/>
            <person name="Hughes L."/>
            <person name="Hurhula B."/>
            <person name="Husby M.E."/>
            <person name="Kamat A."/>
            <person name="Kanga B."/>
            <person name="Kashin S."/>
            <person name="Khazanovich D."/>
            <person name="Kisner P."/>
            <person name="Lance K."/>
            <person name="Lara M."/>
            <person name="Lee W."/>
            <person name="Lennon N."/>
            <person name="Letendre F."/>
            <person name="LeVine R."/>
            <person name="Lipovsky A."/>
            <person name="Liu X."/>
            <person name="Liu J."/>
            <person name="Liu S."/>
            <person name="Lokyitsang T."/>
            <person name="Lokyitsang Y."/>
            <person name="Lubonja R."/>
            <person name="Lui A."/>
            <person name="MacDonald P."/>
            <person name="Magnisalis V."/>
            <person name="Maru K."/>
            <person name="Matthews C."/>
            <person name="McCusker W."/>
            <person name="McDonough S."/>
            <person name="Mehta T."/>
            <person name="Meldrim J."/>
            <person name="Meneus L."/>
            <person name="Mihai O."/>
            <person name="Mihalev A."/>
            <person name="Mihova T."/>
            <person name="Mittelman R."/>
            <person name="Mlenga V."/>
            <person name="Montmayeur A."/>
            <person name="Mulrain L."/>
            <person name="Navidi A."/>
            <person name="Naylor J."/>
            <person name="Negash T."/>
            <person name="Nguyen T."/>
            <person name="Nguyen N."/>
            <person name="Nicol R."/>
            <person name="Norbu C."/>
            <person name="Norbu N."/>
            <person name="Novod N."/>
            <person name="O'Neill B."/>
            <person name="Osman S."/>
            <person name="Markiewicz E."/>
            <person name="Oyono O.L."/>
            <person name="Patti C."/>
            <person name="Phunkhang P."/>
            <person name="Pierre F."/>
            <person name="Priest M."/>
            <person name="Raghuraman S."/>
            <person name="Rege F."/>
            <person name="Reyes R."/>
            <person name="Rise C."/>
            <person name="Rogov P."/>
            <person name="Ross K."/>
            <person name="Ryan E."/>
            <person name="Settipalli S."/>
            <person name="Shea T."/>
            <person name="Sherpa N."/>
            <person name="Shi L."/>
            <person name="Shih D."/>
            <person name="Sparrow T."/>
            <person name="Spaulding J."/>
            <person name="Stalker J."/>
            <person name="Stange-Thomann N."/>
            <person name="Stavropoulos S."/>
            <person name="Stone C."/>
            <person name="Strader C."/>
            <person name="Tesfaye S."/>
            <person name="Thomson T."/>
            <person name="Thoulutsang Y."/>
            <person name="Thoulutsang D."/>
            <person name="Topham K."/>
            <person name="Topping I."/>
            <person name="Tsamla T."/>
            <person name="Vassiliev H."/>
            <person name="Vo A."/>
            <person name="Wangchuk T."/>
            <person name="Wangdi T."/>
            <person name="Weiand M."/>
            <person name="Wilkinson J."/>
            <person name="Wilson A."/>
            <person name="Yadav S."/>
            <person name="Young G."/>
            <person name="Yu Q."/>
            <person name="Zembek L."/>
            <person name="Zhong D."/>
            <person name="Zimmer A."/>
            <person name="Zwirko Z."/>
            <person name="Jaffe D.B."/>
            <person name="Alvarez P."/>
            <person name="Brockman W."/>
            <person name="Butler J."/>
            <person name="Chin C."/>
            <person name="Gnerre S."/>
            <person name="Grabherr M."/>
            <person name="Kleber M."/>
            <person name="Mauceli E."/>
            <person name="MacCallum I."/>
        </authorList>
    </citation>
    <scope>NUCLEOTIDE SEQUENCE [LARGE SCALE GENOMIC DNA]</scope>
    <source>
        <strain evidence="5">Tucson 14024-0371.13</strain>
    </source>
</reference>
<evidence type="ECO:0000256" key="1">
    <source>
        <dbReference type="ARBA" id="ARBA00022574"/>
    </source>
</evidence>
<dbReference type="PROSITE" id="PS50082">
    <property type="entry name" value="WD_REPEATS_2"/>
    <property type="match status" value="1"/>
</dbReference>
<dbReference type="GeneID" id="6496148"/>
<dbReference type="SMART" id="SM00320">
    <property type="entry name" value="WD40"/>
    <property type="match status" value="4"/>
</dbReference>
<dbReference type="eggNOG" id="KOG0647">
    <property type="taxonomic scope" value="Eukaryota"/>
</dbReference>
<feature type="repeat" description="WD" evidence="3">
    <location>
        <begin position="277"/>
        <end position="302"/>
    </location>
</feature>
<dbReference type="InterPro" id="IPR036322">
    <property type="entry name" value="WD40_repeat_dom_sf"/>
</dbReference>
<evidence type="ECO:0000256" key="2">
    <source>
        <dbReference type="ARBA" id="ARBA00022737"/>
    </source>
</evidence>
<dbReference type="STRING" id="7217.B3MBM5"/>
<evidence type="ECO:0000256" key="3">
    <source>
        <dbReference type="PROSITE-ProRule" id="PRU00221"/>
    </source>
</evidence>
<dbReference type="InParanoid" id="B3MBM5"/>
<dbReference type="FunCoup" id="B3MBM5">
    <property type="interactions" value="90"/>
</dbReference>
<keyword evidence="2" id="KW-0677">Repeat</keyword>
<evidence type="ECO:0000313" key="5">
    <source>
        <dbReference type="Proteomes" id="UP000007801"/>
    </source>
</evidence>
<dbReference type="InterPro" id="IPR001680">
    <property type="entry name" value="WD40_rpt"/>
</dbReference>
<name>B3MBM5_DROAN</name>
<dbReference type="EMBL" id="CH902619">
    <property type="protein sequence ID" value="EDV37156.2"/>
    <property type="molecule type" value="Genomic_DNA"/>
</dbReference>
<protein>
    <submittedName>
        <fullName evidence="4">Uncharacterized protein</fullName>
    </submittedName>
</protein>
<dbReference type="SUPFAM" id="SSF50978">
    <property type="entry name" value="WD40 repeat-like"/>
    <property type="match status" value="1"/>
</dbReference>
<keyword evidence="1 3" id="KW-0853">WD repeat</keyword>
<dbReference type="PANTHER" id="PTHR10971">
    <property type="entry name" value="MRNA EXPORT FACTOR AND BUB3"/>
    <property type="match status" value="1"/>
</dbReference>
<dbReference type="OrthoDB" id="256303at2759"/>
<dbReference type="SMR" id="B3MBM5"/>
<dbReference type="KEGG" id="dan:6496148"/>
<dbReference type="Pfam" id="PF00400">
    <property type="entry name" value="WD40"/>
    <property type="match status" value="2"/>
</dbReference>
<dbReference type="Gene3D" id="2.130.10.10">
    <property type="entry name" value="YVTN repeat-like/Quinoprotein amine dehydrogenase"/>
    <property type="match status" value="1"/>
</dbReference>
<accession>B3MBM5</accession>
<organism evidence="4 5">
    <name type="scientific">Drosophila ananassae</name>
    <name type="common">Fruit fly</name>
    <dbReference type="NCBI Taxonomy" id="7217"/>
    <lineage>
        <taxon>Eukaryota</taxon>
        <taxon>Metazoa</taxon>
        <taxon>Ecdysozoa</taxon>
        <taxon>Arthropoda</taxon>
        <taxon>Hexapoda</taxon>
        <taxon>Insecta</taxon>
        <taxon>Pterygota</taxon>
        <taxon>Neoptera</taxon>
        <taxon>Endopterygota</taxon>
        <taxon>Diptera</taxon>
        <taxon>Brachycera</taxon>
        <taxon>Muscomorpha</taxon>
        <taxon>Ephydroidea</taxon>
        <taxon>Drosophilidae</taxon>
        <taxon>Drosophila</taxon>
        <taxon>Sophophora</taxon>
    </lineage>
</organism>
<gene>
    <name evidence="4" type="primary">Dana\GF13306</name>
    <name evidence="4" type="synonym">dana_GLEANR_13320</name>
    <name evidence="4" type="ORF">GF13306</name>
</gene>
<dbReference type="InterPro" id="IPR015943">
    <property type="entry name" value="WD40/YVTN_repeat-like_dom_sf"/>
</dbReference>
<evidence type="ECO:0000313" key="4">
    <source>
        <dbReference type="EMBL" id="EDV37156.2"/>
    </source>
</evidence>
<proteinExistence type="predicted"/>
<sequence length="376" mass="42039">MSTMVRFNVSRGPARNCWLRGKRFGDEVKDYELAGAPSDSVSALRFSGKSCPFLGLSAASWDETVRFWRIDRDECVAIPKAMTKLSSPPLDTSWNEDGTRIYVGDCEGKLLAWDLMTDKVTQVGSHEKGVRSCHLVAGSVTSYLMTTSWDKTVKFWDPRMSSLAASLPLPERSYAADVCHPLAAVACADNTVTVISLENGPVERCRYDLMRSGSISSQVRALAIHKMGQGEDGMAWAVSRTDGWVNFQHLLNRNRDFNLKCHVDLDLIHNVHNAYAVNDLSFQPGSTVLATVGSDGQYQFWDHSTRCRLKRSSLCDQPLTKCAFDAHGDIFAYAVGYDWSMGHEYFDPKVLPQIFLKSMVDPDLPSRQREWGLCEV</sequence>
<dbReference type="HOGENOM" id="CLU_038526_1_0_1"/>
<dbReference type="Proteomes" id="UP000007801">
    <property type="component" value="Unassembled WGS sequence"/>
</dbReference>